<accession>A0ABR8A159</accession>
<dbReference type="EMBL" id="JACJQB010000065">
    <property type="protein sequence ID" value="MBD2189966.1"/>
    <property type="molecule type" value="Genomic_DNA"/>
</dbReference>
<dbReference type="RefSeq" id="WP_190404777.1">
    <property type="nucleotide sequence ID" value="NZ_JACJQB010000065.1"/>
</dbReference>
<protein>
    <submittedName>
        <fullName evidence="1">Uncharacterized protein</fullName>
    </submittedName>
</protein>
<name>A0ABR8A159_9CYAN</name>
<organism evidence="1 2">
    <name type="scientific">Pseudanabaena mucicola FACHB-723</name>
    <dbReference type="NCBI Taxonomy" id="2692860"/>
    <lineage>
        <taxon>Bacteria</taxon>
        <taxon>Bacillati</taxon>
        <taxon>Cyanobacteriota</taxon>
        <taxon>Cyanophyceae</taxon>
        <taxon>Pseudanabaenales</taxon>
        <taxon>Pseudanabaenaceae</taxon>
        <taxon>Pseudanabaena</taxon>
    </lineage>
</organism>
<comment type="caution">
    <text evidence="1">The sequence shown here is derived from an EMBL/GenBank/DDBJ whole genome shotgun (WGS) entry which is preliminary data.</text>
</comment>
<evidence type="ECO:0000313" key="2">
    <source>
        <dbReference type="Proteomes" id="UP000642094"/>
    </source>
</evidence>
<evidence type="ECO:0000313" key="1">
    <source>
        <dbReference type="EMBL" id="MBD2189966.1"/>
    </source>
</evidence>
<proteinExistence type="predicted"/>
<keyword evidence="2" id="KW-1185">Reference proteome</keyword>
<dbReference type="Proteomes" id="UP000642094">
    <property type="component" value="Unassembled WGS sequence"/>
</dbReference>
<reference evidence="1 2" key="1">
    <citation type="journal article" date="2020" name="ISME J.">
        <title>Comparative genomics reveals insights into cyanobacterial evolution and habitat adaptation.</title>
        <authorList>
            <person name="Chen M.Y."/>
            <person name="Teng W.K."/>
            <person name="Zhao L."/>
            <person name="Hu C.X."/>
            <person name="Zhou Y.K."/>
            <person name="Han B.P."/>
            <person name="Song L.R."/>
            <person name="Shu W.S."/>
        </authorList>
    </citation>
    <scope>NUCLEOTIDE SEQUENCE [LARGE SCALE GENOMIC DNA]</scope>
    <source>
        <strain evidence="1 2">FACHB-723</strain>
    </source>
</reference>
<sequence length="52" mass="5958">MFSFNLPKRKQVCGDLKVIYAAATESEAEFNLDLELSKLDHYHPNEKNLTST</sequence>
<gene>
    <name evidence="1" type="ORF">H6F41_17715</name>
</gene>